<dbReference type="Gene3D" id="2.10.260.10">
    <property type="match status" value="1"/>
</dbReference>
<dbReference type="Proteomes" id="UP000230767">
    <property type="component" value="Unassembled WGS sequence"/>
</dbReference>
<dbReference type="InterPro" id="IPR007159">
    <property type="entry name" value="SpoVT-AbrB_dom"/>
</dbReference>
<protein>
    <submittedName>
        <fullName evidence="3">AbrB family transcriptional regulator</fullName>
    </submittedName>
</protein>
<accession>A0A2M7R736</accession>
<dbReference type="Pfam" id="PF04014">
    <property type="entry name" value="MazE_antitoxin"/>
    <property type="match status" value="1"/>
</dbReference>
<reference evidence="4" key="1">
    <citation type="submission" date="2017-09" db="EMBL/GenBank/DDBJ databases">
        <title>Depth-based differentiation of microbial function through sediment-hosted aquifers and enrichment of novel symbionts in the deep terrestrial subsurface.</title>
        <authorList>
            <person name="Probst A.J."/>
            <person name="Ladd B."/>
            <person name="Jarett J.K."/>
            <person name="Geller-Mcgrath D.E."/>
            <person name="Sieber C.M.K."/>
            <person name="Emerson J.B."/>
            <person name="Anantharaman K."/>
            <person name="Thomas B.C."/>
            <person name="Malmstrom R."/>
            <person name="Stieglmeier M."/>
            <person name="Klingl A."/>
            <person name="Woyke T."/>
            <person name="Ryan C.M."/>
            <person name="Banfield J.F."/>
        </authorList>
    </citation>
    <scope>NUCLEOTIDE SEQUENCE [LARGE SCALE GENOMIC DNA]</scope>
</reference>
<sequence length="80" mass="8901">MKTKLFPDIASFCTTTMGEKGQVVIPAEIRKKLRIKAGGKLIVFLTPSPSGAVIFIPAEQFGKIVFEFDRKLTKFKKLAK</sequence>
<dbReference type="SUPFAM" id="SSF89447">
    <property type="entry name" value="AbrB/MazE/MraZ-like"/>
    <property type="match status" value="1"/>
</dbReference>
<keyword evidence="1" id="KW-0238">DNA-binding</keyword>
<dbReference type="EMBL" id="PFLW01000068">
    <property type="protein sequence ID" value="PIY88795.1"/>
    <property type="molecule type" value="Genomic_DNA"/>
</dbReference>
<dbReference type="SMART" id="SM00966">
    <property type="entry name" value="SpoVT_AbrB"/>
    <property type="match status" value="1"/>
</dbReference>
<proteinExistence type="predicted"/>
<evidence type="ECO:0000313" key="4">
    <source>
        <dbReference type="Proteomes" id="UP000230767"/>
    </source>
</evidence>
<dbReference type="InterPro" id="IPR037914">
    <property type="entry name" value="SpoVT-AbrB_sf"/>
</dbReference>
<feature type="domain" description="SpoVT-AbrB" evidence="2">
    <location>
        <begin position="12"/>
        <end position="60"/>
    </location>
</feature>
<organism evidence="3 4">
    <name type="scientific">Candidatus Nealsonbacteria bacterium CG_4_10_14_0_8_um_filter_37_14</name>
    <dbReference type="NCBI Taxonomy" id="1974684"/>
    <lineage>
        <taxon>Bacteria</taxon>
        <taxon>Candidatus Nealsoniibacteriota</taxon>
    </lineage>
</organism>
<dbReference type="GO" id="GO:0003677">
    <property type="term" value="F:DNA binding"/>
    <property type="evidence" value="ECO:0007669"/>
    <property type="project" value="UniProtKB-UniRule"/>
</dbReference>
<dbReference type="NCBIfam" id="TIGR01439">
    <property type="entry name" value="lp_hng_hel_AbrB"/>
    <property type="match status" value="1"/>
</dbReference>
<dbReference type="PROSITE" id="PS51740">
    <property type="entry name" value="SPOVT_ABRB"/>
    <property type="match status" value="1"/>
</dbReference>
<evidence type="ECO:0000256" key="1">
    <source>
        <dbReference type="PROSITE-ProRule" id="PRU01076"/>
    </source>
</evidence>
<evidence type="ECO:0000313" key="3">
    <source>
        <dbReference type="EMBL" id="PIY88795.1"/>
    </source>
</evidence>
<evidence type="ECO:0000259" key="2">
    <source>
        <dbReference type="PROSITE" id="PS51740"/>
    </source>
</evidence>
<comment type="caution">
    <text evidence="3">The sequence shown here is derived from an EMBL/GenBank/DDBJ whole genome shotgun (WGS) entry which is preliminary data.</text>
</comment>
<name>A0A2M7R736_9BACT</name>
<gene>
    <name evidence="3" type="ORF">COY73_02730</name>
</gene>
<dbReference type="AlphaFoldDB" id="A0A2M7R736"/>